<dbReference type="EMBL" id="KN838539">
    <property type="protein sequence ID" value="KIK09346.1"/>
    <property type="molecule type" value="Genomic_DNA"/>
</dbReference>
<dbReference type="HOGENOM" id="CLU_039203_0_0_1"/>
<dbReference type="AlphaFoldDB" id="A0A0C9XWC7"/>
<proteinExistence type="predicted"/>
<sequence length="521" mass="55522">MNVLKNPSFFRPASRPTSPAPVLPASQLDGDRSTHPLNKLSLSNFRRSTATHPVITSTLTAPLIQDGSYLETLALKLSEAVSKALSQPTGPANASEQVLGKRPIPQGRGQALGSLIATELKSTQDNLHLYRAIIRSLHRPLSVLLTNLSAHLMPLLSTPAFNSAPTIQAPGLNASQLHAIALAGFSEELLVVFDEFDLGTENDVRGEGLRSIREGLVSVINRVVNPLVGAIRNDLIPLMEALEKPNTSPAKATTGTKGTIVLHPSIVTLQTLMPLYERVLRRCTTCTVTHTTLATLLISVLWKGLVALSHRPDIAASPPSSPDVSPVVSALRRLGSPTTTPSITPPPGRFTMKLPPSRPPSPPSAVVPASAAADCRALCELVSLLPRPSADKPSTKLAGEAVSEAFEGLKHLGGLLEALQTKSKLPPAAIDLATLTAELPTLIALPVILRAFLPKMQGVPEILGLSDEEYRKGCLSGFSRAEECAGVVAQRVLYVLRKNYDPNETPTKWLEVEVGEDSTDL</sequence>
<evidence type="ECO:0000313" key="3">
    <source>
        <dbReference type="Proteomes" id="UP000054477"/>
    </source>
</evidence>
<organism evidence="2 3">
    <name type="scientific">Laccaria amethystina LaAM-08-1</name>
    <dbReference type="NCBI Taxonomy" id="1095629"/>
    <lineage>
        <taxon>Eukaryota</taxon>
        <taxon>Fungi</taxon>
        <taxon>Dikarya</taxon>
        <taxon>Basidiomycota</taxon>
        <taxon>Agaricomycotina</taxon>
        <taxon>Agaricomycetes</taxon>
        <taxon>Agaricomycetidae</taxon>
        <taxon>Agaricales</taxon>
        <taxon>Agaricineae</taxon>
        <taxon>Hydnangiaceae</taxon>
        <taxon>Laccaria</taxon>
    </lineage>
</organism>
<dbReference type="Proteomes" id="UP000054477">
    <property type="component" value="Unassembled WGS sequence"/>
</dbReference>
<reference evidence="2 3" key="1">
    <citation type="submission" date="2014-04" db="EMBL/GenBank/DDBJ databases">
        <authorList>
            <consortium name="DOE Joint Genome Institute"/>
            <person name="Kuo A."/>
            <person name="Kohler A."/>
            <person name="Nagy L.G."/>
            <person name="Floudas D."/>
            <person name="Copeland A."/>
            <person name="Barry K.W."/>
            <person name="Cichocki N."/>
            <person name="Veneault-Fourrey C."/>
            <person name="LaButti K."/>
            <person name="Lindquist E.A."/>
            <person name="Lipzen A."/>
            <person name="Lundell T."/>
            <person name="Morin E."/>
            <person name="Murat C."/>
            <person name="Sun H."/>
            <person name="Tunlid A."/>
            <person name="Henrissat B."/>
            <person name="Grigoriev I.V."/>
            <person name="Hibbett D.S."/>
            <person name="Martin F."/>
            <person name="Nordberg H.P."/>
            <person name="Cantor M.N."/>
            <person name="Hua S.X."/>
        </authorList>
    </citation>
    <scope>NUCLEOTIDE SEQUENCE [LARGE SCALE GENOMIC DNA]</scope>
    <source>
        <strain evidence="2 3">LaAM-08-1</strain>
    </source>
</reference>
<feature type="region of interest" description="Disordered" evidence="1">
    <location>
        <begin position="1"/>
        <end position="37"/>
    </location>
</feature>
<keyword evidence="3" id="KW-1185">Reference proteome</keyword>
<evidence type="ECO:0000256" key="1">
    <source>
        <dbReference type="SAM" id="MobiDB-lite"/>
    </source>
</evidence>
<protein>
    <submittedName>
        <fullName evidence="2">Uncharacterized protein</fullName>
    </submittedName>
</protein>
<dbReference type="STRING" id="1095629.A0A0C9XWC7"/>
<evidence type="ECO:0000313" key="2">
    <source>
        <dbReference type="EMBL" id="KIK09346.1"/>
    </source>
</evidence>
<accession>A0A0C9XWC7</accession>
<dbReference type="OrthoDB" id="1734943at2759"/>
<name>A0A0C9XWC7_9AGAR</name>
<reference evidence="3" key="2">
    <citation type="submission" date="2015-01" db="EMBL/GenBank/DDBJ databases">
        <title>Evolutionary Origins and Diversification of the Mycorrhizal Mutualists.</title>
        <authorList>
            <consortium name="DOE Joint Genome Institute"/>
            <consortium name="Mycorrhizal Genomics Consortium"/>
            <person name="Kohler A."/>
            <person name="Kuo A."/>
            <person name="Nagy L.G."/>
            <person name="Floudas D."/>
            <person name="Copeland A."/>
            <person name="Barry K.W."/>
            <person name="Cichocki N."/>
            <person name="Veneault-Fourrey C."/>
            <person name="LaButti K."/>
            <person name="Lindquist E.A."/>
            <person name="Lipzen A."/>
            <person name="Lundell T."/>
            <person name="Morin E."/>
            <person name="Murat C."/>
            <person name="Riley R."/>
            <person name="Ohm R."/>
            <person name="Sun H."/>
            <person name="Tunlid A."/>
            <person name="Henrissat B."/>
            <person name="Grigoriev I.V."/>
            <person name="Hibbett D.S."/>
            <person name="Martin F."/>
        </authorList>
    </citation>
    <scope>NUCLEOTIDE SEQUENCE [LARGE SCALE GENOMIC DNA]</scope>
    <source>
        <strain evidence="3">LaAM-08-1</strain>
    </source>
</reference>
<gene>
    <name evidence="2" type="ORF">K443DRAFT_671841</name>
</gene>